<feature type="transmembrane region" description="Helical" evidence="1">
    <location>
        <begin position="46"/>
        <end position="66"/>
    </location>
</feature>
<evidence type="ECO:0000313" key="3">
    <source>
        <dbReference type="Proteomes" id="UP000015104"/>
    </source>
</evidence>
<evidence type="ECO:0000256" key="1">
    <source>
        <dbReference type="SAM" id="Phobius"/>
    </source>
</evidence>
<protein>
    <recommendedName>
        <fullName evidence="4">DUF19 domain-containing protein</fullName>
    </recommendedName>
</protein>
<name>T1KZW0_TETUR</name>
<reference evidence="3" key="1">
    <citation type="submission" date="2011-08" db="EMBL/GenBank/DDBJ databases">
        <authorList>
            <person name="Rombauts S."/>
        </authorList>
    </citation>
    <scope>NUCLEOTIDE SEQUENCE</scope>
    <source>
        <strain evidence="3">London</strain>
    </source>
</reference>
<evidence type="ECO:0008006" key="4">
    <source>
        <dbReference type="Google" id="ProtNLM"/>
    </source>
</evidence>
<dbReference type="EMBL" id="CAEY01000758">
    <property type="status" value="NOT_ANNOTATED_CDS"/>
    <property type="molecule type" value="Genomic_DNA"/>
</dbReference>
<organism evidence="2 3">
    <name type="scientific">Tetranychus urticae</name>
    <name type="common">Two-spotted spider mite</name>
    <dbReference type="NCBI Taxonomy" id="32264"/>
    <lineage>
        <taxon>Eukaryota</taxon>
        <taxon>Metazoa</taxon>
        <taxon>Ecdysozoa</taxon>
        <taxon>Arthropoda</taxon>
        <taxon>Chelicerata</taxon>
        <taxon>Arachnida</taxon>
        <taxon>Acari</taxon>
        <taxon>Acariformes</taxon>
        <taxon>Trombidiformes</taxon>
        <taxon>Prostigmata</taxon>
        <taxon>Eleutherengona</taxon>
        <taxon>Raphignathae</taxon>
        <taxon>Tetranychoidea</taxon>
        <taxon>Tetranychidae</taxon>
        <taxon>Tetranychus</taxon>
    </lineage>
</organism>
<keyword evidence="1" id="KW-1133">Transmembrane helix</keyword>
<evidence type="ECO:0000313" key="2">
    <source>
        <dbReference type="EnsemblMetazoa" id="tetur29g00280.1"/>
    </source>
</evidence>
<dbReference type="EnsemblMetazoa" id="tetur29g00280.1">
    <property type="protein sequence ID" value="tetur29g00280.1"/>
    <property type="gene ID" value="tetur29g00280"/>
</dbReference>
<dbReference type="PANTHER" id="PTHR33964:SF1">
    <property type="entry name" value="RE45066P"/>
    <property type="match status" value="1"/>
</dbReference>
<dbReference type="Proteomes" id="UP000015104">
    <property type="component" value="Unassembled WGS sequence"/>
</dbReference>
<keyword evidence="1" id="KW-0472">Membrane</keyword>
<proteinExistence type="predicted"/>
<keyword evidence="1" id="KW-0812">Transmembrane</keyword>
<reference evidence="2" key="2">
    <citation type="submission" date="2015-06" db="UniProtKB">
        <authorList>
            <consortium name="EnsemblMetazoa"/>
        </authorList>
    </citation>
    <scope>IDENTIFICATION</scope>
</reference>
<dbReference type="PANTHER" id="PTHR33964">
    <property type="entry name" value="RE45066P-RELATED"/>
    <property type="match status" value="1"/>
</dbReference>
<dbReference type="HOGENOM" id="CLU_970850_0_0_1"/>
<dbReference type="AlphaFoldDB" id="T1KZW0"/>
<sequence length="287" mass="32485">MAQSQCPPTVNSINLIGGKEEGQHGNSIKSEVGKTVYSLIHLAKTIMYSIPFLFVCIQLAVTALLVSGGPQRRKVNCTDYRSNLDIWSNELLSLADRSVRLPETAERLNDFHCVRSKEASAKLKNLRVCLKPFPSQVLDVILSGTRKTMRNTCNTLEARQEFVDKTACVRPQYGKALDCIDRYVAEMEYVRDNIDNLDMKIPYTCCYYWKTRRCFLNVVAANCPESSVQYSQEHLDSLFSETTDLLCNKWEEGTSNCANLAPLNLNRKTTKNALTFVLPNLDIYTQT</sequence>
<accession>T1KZW0</accession>
<keyword evidence="3" id="KW-1185">Reference proteome</keyword>